<evidence type="ECO:0008006" key="6">
    <source>
        <dbReference type="Google" id="ProtNLM"/>
    </source>
</evidence>
<sequence length="494" mass="54437">MSAGGNFNHSFDLGHCRYTDERSGLTQFHEVCMSGPVATVERFLELGQDPNCLGQIAAGSMAELLFETCDEEVCQVRARVDARDKSGWTPLQLALSAKDWKLAELLLSRGANPTLAGPQGRTSLHLVREAYLADEGSATVQALNRLEELAQSMLFNPKLANEKGETALHLIDYRGPEWIDARDQSGNAPLHLACAPIDRYYQLGMMAEWLLEAGADPNPIDSEGATPLRVVARSTHALGPDCNRILAELLFDICELRGQQPLLVDVRDEHGDTALHLAVRVGNRAMTQLLLRRGADPNSANAGRDRLLCTSSAGDTSHTRAAMSLAPNTLEVLLDRGVADEHFGHLVDSSIELKLTMAIDAMTLVIDKLGVFRLRVNEPTFASMLHEDTDIAKNTMIKDDGSDSTTLHDLMGMQPREAARRFARMDCYELARSAKLWKLDREPRLACYSLLLIHCRLPILCGDVICDNLNNEDLFNICLAVEGQGRARDAERND</sequence>
<dbReference type="InterPro" id="IPR036770">
    <property type="entry name" value="Ankyrin_rpt-contain_sf"/>
</dbReference>
<comment type="caution">
    <text evidence="4">The sequence shown here is derived from an EMBL/GenBank/DDBJ whole genome shotgun (WGS) entry which is preliminary data.</text>
</comment>
<evidence type="ECO:0000256" key="1">
    <source>
        <dbReference type="ARBA" id="ARBA00022737"/>
    </source>
</evidence>
<evidence type="ECO:0000256" key="3">
    <source>
        <dbReference type="PROSITE-ProRule" id="PRU00023"/>
    </source>
</evidence>
<keyword evidence="2 3" id="KW-0040">ANK repeat</keyword>
<dbReference type="Pfam" id="PF12796">
    <property type="entry name" value="Ank_2"/>
    <property type="match status" value="1"/>
</dbReference>
<evidence type="ECO:0000313" key="4">
    <source>
        <dbReference type="EMBL" id="KAL3386586.1"/>
    </source>
</evidence>
<dbReference type="PROSITE" id="PS50297">
    <property type="entry name" value="ANK_REP_REGION"/>
    <property type="match status" value="2"/>
</dbReference>
<dbReference type="PANTHER" id="PTHR24126:SF14">
    <property type="entry name" value="ANK_REP_REGION DOMAIN-CONTAINING PROTEIN"/>
    <property type="match status" value="1"/>
</dbReference>
<dbReference type="Gene3D" id="1.25.40.20">
    <property type="entry name" value="Ankyrin repeat-containing domain"/>
    <property type="match status" value="2"/>
</dbReference>
<dbReference type="SUPFAM" id="SSF48403">
    <property type="entry name" value="Ankyrin repeat"/>
    <property type="match status" value="1"/>
</dbReference>
<feature type="repeat" description="ANK" evidence="3">
    <location>
        <begin position="185"/>
        <end position="222"/>
    </location>
</feature>
<gene>
    <name evidence="4" type="ORF">TKK_018078</name>
</gene>
<protein>
    <recommendedName>
        <fullName evidence="6">SOCS box domain-containing protein</fullName>
    </recommendedName>
</protein>
<dbReference type="EMBL" id="JBJJXI010000146">
    <property type="protein sequence ID" value="KAL3386586.1"/>
    <property type="molecule type" value="Genomic_DNA"/>
</dbReference>
<dbReference type="PANTHER" id="PTHR24126">
    <property type="entry name" value="ANKYRIN REPEAT, PH AND SEC7 DOMAIN CONTAINING PROTEIN SECG-RELATED"/>
    <property type="match status" value="1"/>
</dbReference>
<feature type="repeat" description="ANK" evidence="3">
    <location>
        <begin position="86"/>
        <end position="118"/>
    </location>
</feature>
<dbReference type="Proteomes" id="UP001627154">
    <property type="component" value="Unassembled WGS sequence"/>
</dbReference>
<name>A0ABD2W0S8_9HYME</name>
<dbReference type="AlphaFoldDB" id="A0ABD2W0S8"/>
<organism evidence="4 5">
    <name type="scientific">Trichogramma kaykai</name>
    <dbReference type="NCBI Taxonomy" id="54128"/>
    <lineage>
        <taxon>Eukaryota</taxon>
        <taxon>Metazoa</taxon>
        <taxon>Ecdysozoa</taxon>
        <taxon>Arthropoda</taxon>
        <taxon>Hexapoda</taxon>
        <taxon>Insecta</taxon>
        <taxon>Pterygota</taxon>
        <taxon>Neoptera</taxon>
        <taxon>Endopterygota</taxon>
        <taxon>Hymenoptera</taxon>
        <taxon>Apocrita</taxon>
        <taxon>Proctotrupomorpha</taxon>
        <taxon>Chalcidoidea</taxon>
        <taxon>Trichogrammatidae</taxon>
        <taxon>Trichogramma</taxon>
    </lineage>
</organism>
<feature type="repeat" description="ANK" evidence="3">
    <location>
        <begin position="270"/>
        <end position="302"/>
    </location>
</feature>
<dbReference type="SMART" id="SM00248">
    <property type="entry name" value="ANK"/>
    <property type="match status" value="4"/>
</dbReference>
<dbReference type="PROSITE" id="PS50088">
    <property type="entry name" value="ANK_REPEAT"/>
    <property type="match status" value="3"/>
</dbReference>
<dbReference type="InterPro" id="IPR002110">
    <property type="entry name" value="Ankyrin_rpt"/>
</dbReference>
<proteinExistence type="predicted"/>
<evidence type="ECO:0000313" key="5">
    <source>
        <dbReference type="Proteomes" id="UP001627154"/>
    </source>
</evidence>
<reference evidence="4 5" key="1">
    <citation type="journal article" date="2024" name="bioRxiv">
        <title>A reference genome for Trichogramma kaykai: A tiny desert-dwelling parasitoid wasp with competing sex-ratio distorters.</title>
        <authorList>
            <person name="Culotta J."/>
            <person name="Lindsey A.R."/>
        </authorList>
    </citation>
    <scope>NUCLEOTIDE SEQUENCE [LARGE SCALE GENOMIC DNA]</scope>
    <source>
        <strain evidence="4 5">KSX58</strain>
    </source>
</reference>
<accession>A0ABD2W0S8</accession>
<keyword evidence="5" id="KW-1185">Reference proteome</keyword>
<evidence type="ECO:0000256" key="2">
    <source>
        <dbReference type="ARBA" id="ARBA00023043"/>
    </source>
</evidence>
<dbReference type="Pfam" id="PF00023">
    <property type="entry name" value="Ank"/>
    <property type="match status" value="1"/>
</dbReference>
<keyword evidence="1" id="KW-0677">Repeat</keyword>